<sequence length="101" mass="11143">MFSPVNAHSSLPHVEGPAEQLGSHIFCFSFFIFSPLRASIALLRTAHFCCIFSAIRISPPSPPPPPLPSPLPPPPHMHVMHTPQNGKHIFDLPLSNNFERS</sequence>
<proteinExistence type="predicted"/>
<protein>
    <submittedName>
        <fullName evidence="1">Uncharacterized protein</fullName>
    </submittedName>
</protein>
<dbReference type="Proteomes" id="UP000078550">
    <property type="component" value="Unassembled WGS sequence"/>
</dbReference>
<evidence type="ECO:0000313" key="1">
    <source>
        <dbReference type="EMBL" id="SBT45494.1"/>
    </source>
</evidence>
<dbReference type="AlphaFoldDB" id="A0A1A8ZNP5"/>
<evidence type="ECO:0000313" key="2">
    <source>
        <dbReference type="Proteomes" id="UP000078550"/>
    </source>
</evidence>
<organism evidence="1 2">
    <name type="scientific">Plasmodium ovale wallikeri</name>
    <dbReference type="NCBI Taxonomy" id="864142"/>
    <lineage>
        <taxon>Eukaryota</taxon>
        <taxon>Sar</taxon>
        <taxon>Alveolata</taxon>
        <taxon>Apicomplexa</taxon>
        <taxon>Aconoidasida</taxon>
        <taxon>Haemosporida</taxon>
        <taxon>Plasmodiidae</taxon>
        <taxon>Plasmodium</taxon>
        <taxon>Plasmodium (Plasmodium)</taxon>
    </lineage>
</organism>
<dbReference type="EMBL" id="FLRE01000179">
    <property type="protein sequence ID" value="SBT45494.1"/>
    <property type="molecule type" value="Genomic_DNA"/>
</dbReference>
<reference evidence="2" key="1">
    <citation type="submission" date="2016-05" db="EMBL/GenBank/DDBJ databases">
        <authorList>
            <person name="Naeem Raeece"/>
        </authorList>
    </citation>
    <scope>NUCLEOTIDE SEQUENCE [LARGE SCALE GENOMIC DNA]</scope>
</reference>
<accession>A0A1A8ZNP5</accession>
<name>A0A1A8ZNP5_PLAOA</name>
<gene>
    <name evidence="1" type="ORF">POVWA2_050070</name>
</gene>